<dbReference type="InterPro" id="IPR013094">
    <property type="entry name" value="AB_hydrolase_3"/>
</dbReference>
<evidence type="ECO:0000256" key="1">
    <source>
        <dbReference type="ARBA" id="ARBA00022801"/>
    </source>
</evidence>
<dbReference type="Gene3D" id="3.40.50.1820">
    <property type="entry name" value="alpha/beta hydrolase"/>
    <property type="match status" value="1"/>
</dbReference>
<dbReference type="InterPro" id="IPR029058">
    <property type="entry name" value="AB_hydrolase_fold"/>
</dbReference>
<feature type="domain" description="Alpha/beta hydrolase fold-3" evidence="2">
    <location>
        <begin position="65"/>
        <end position="271"/>
    </location>
</feature>
<dbReference type="PANTHER" id="PTHR48081:SF8">
    <property type="entry name" value="ALPHA_BETA HYDROLASE FOLD-3 DOMAIN-CONTAINING PROTEIN-RELATED"/>
    <property type="match status" value="1"/>
</dbReference>
<dbReference type="SUPFAM" id="SSF53474">
    <property type="entry name" value="alpha/beta-Hydrolases"/>
    <property type="match status" value="1"/>
</dbReference>
<organism evidence="3 4">
    <name type="scientific">Amycolatopsis acidicola</name>
    <dbReference type="NCBI Taxonomy" id="2596893"/>
    <lineage>
        <taxon>Bacteria</taxon>
        <taxon>Bacillati</taxon>
        <taxon>Actinomycetota</taxon>
        <taxon>Actinomycetes</taxon>
        <taxon>Pseudonocardiales</taxon>
        <taxon>Pseudonocardiaceae</taxon>
        <taxon>Amycolatopsis</taxon>
    </lineage>
</organism>
<keyword evidence="4" id="KW-1185">Reference proteome</keyword>
<dbReference type="EMBL" id="VMNW02000011">
    <property type="protein sequence ID" value="KAA9162973.1"/>
    <property type="molecule type" value="Genomic_DNA"/>
</dbReference>
<comment type="caution">
    <text evidence="3">The sequence shown here is derived from an EMBL/GenBank/DDBJ whole genome shotgun (WGS) entry which is preliminary data.</text>
</comment>
<sequence length="298" mass="32482">MPTTFHPDLRGARFLPRLPLGPRTLKVVRRLEERSTRGAGVVVERAGPVKVRVFRPGGNERKPALLWLHGGGMVMDSAWQDDGFCRQASAELGIVVAAVEYRVAPENPFPVPLDDCYAGLAWLADQSDVDSTRIALGGGSAGGGLAAGLALLARERGELRPVFQLLSYPMIDDRTTLRTDVDDRSLRIWGTRANEFGWRCYLGPTHRPGEADVSPLAAPARYDDLTGLPPAWLGVGTNDLFYDEDVAYAKRLVEAGVPCELLEIPGAYHGFDGMQPKARVSRAFLRARLTALKGALRP</sequence>
<evidence type="ECO:0000259" key="2">
    <source>
        <dbReference type="Pfam" id="PF07859"/>
    </source>
</evidence>
<protein>
    <submittedName>
        <fullName evidence="3">Alpha/beta hydrolase</fullName>
    </submittedName>
</protein>
<dbReference type="Proteomes" id="UP000319769">
    <property type="component" value="Unassembled WGS sequence"/>
</dbReference>
<evidence type="ECO:0000313" key="3">
    <source>
        <dbReference type="EMBL" id="KAA9162973.1"/>
    </source>
</evidence>
<reference evidence="3" key="1">
    <citation type="submission" date="2019-09" db="EMBL/GenBank/DDBJ databases">
        <authorList>
            <person name="Teo W.F.A."/>
            <person name="Duangmal K."/>
        </authorList>
    </citation>
    <scope>NUCLEOTIDE SEQUENCE [LARGE SCALE GENOMIC DNA]</scope>
    <source>
        <strain evidence="3">K81G1</strain>
    </source>
</reference>
<keyword evidence="1 3" id="KW-0378">Hydrolase</keyword>
<dbReference type="PANTHER" id="PTHR48081">
    <property type="entry name" value="AB HYDROLASE SUPERFAMILY PROTEIN C4A8.06C"/>
    <property type="match status" value="1"/>
</dbReference>
<name>A0A5N0VCC8_9PSEU</name>
<gene>
    <name evidence="3" type="ORF">FPZ12_010720</name>
</gene>
<accession>A0A5N0VCC8</accession>
<dbReference type="RefSeq" id="WP_144751867.1">
    <property type="nucleotide sequence ID" value="NZ_VMNW02000011.1"/>
</dbReference>
<proteinExistence type="predicted"/>
<dbReference type="GO" id="GO:0016787">
    <property type="term" value="F:hydrolase activity"/>
    <property type="evidence" value="ECO:0007669"/>
    <property type="project" value="UniProtKB-KW"/>
</dbReference>
<evidence type="ECO:0000313" key="4">
    <source>
        <dbReference type="Proteomes" id="UP000319769"/>
    </source>
</evidence>
<dbReference type="OrthoDB" id="3206739at2"/>
<dbReference type="AlphaFoldDB" id="A0A5N0VCC8"/>
<dbReference type="Pfam" id="PF07859">
    <property type="entry name" value="Abhydrolase_3"/>
    <property type="match status" value="1"/>
</dbReference>
<dbReference type="InterPro" id="IPR050300">
    <property type="entry name" value="GDXG_lipolytic_enzyme"/>
</dbReference>